<keyword evidence="2" id="KW-1185">Reference proteome</keyword>
<accession>A0A8T0JD70</accession>
<comment type="caution">
    <text evidence="1">The sequence shown here is derived from an EMBL/GenBank/DDBJ whole genome shotgun (WGS) entry which is preliminary data.</text>
</comment>
<name>A0A8T0JD70_CERPU</name>
<dbReference type="Proteomes" id="UP000822688">
    <property type="component" value="Chromosome 1"/>
</dbReference>
<evidence type="ECO:0000313" key="1">
    <source>
        <dbReference type="EMBL" id="KAG0592992.1"/>
    </source>
</evidence>
<protein>
    <submittedName>
        <fullName evidence="1">Uncharacterized protein</fullName>
    </submittedName>
</protein>
<organism evidence="1 2">
    <name type="scientific">Ceratodon purpureus</name>
    <name type="common">Fire moss</name>
    <name type="synonym">Dicranum purpureum</name>
    <dbReference type="NCBI Taxonomy" id="3225"/>
    <lineage>
        <taxon>Eukaryota</taxon>
        <taxon>Viridiplantae</taxon>
        <taxon>Streptophyta</taxon>
        <taxon>Embryophyta</taxon>
        <taxon>Bryophyta</taxon>
        <taxon>Bryophytina</taxon>
        <taxon>Bryopsida</taxon>
        <taxon>Dicranidae</taxon>
        <taxon>Pseudoditrichales</taxon>
        <taxon>Ditrichaceae</taxon>
        <taxon>Ceratodon</taxon>
    </lineage>
</organism>
<dbReference type="AlphaFoldDB" id="A0A8T0JD70"/>
<proteinExistence type="predicted"/>
<sequence>MLSPRKHLDFLYHLVRILGSHSICTFSLFAASSSTEVSSMIQFSSNLVDASFCDQLFRKRVGRVVIASRLCKESFRGIDGIVPVGFCCLGISGEAASYGKITSNRKCASVMFWRDAVCN</sequence>
<dbReference type="EMBL" id="CM026421">
    <property type="protein sequence ID" value="KAG0592992.1"/>
    <property type="molecule type" value="Genomic_DNA"/>
</dbReference>
<gene>
    <name evidence="1" type="ORF">KC19_1G296300</name>
</gene>
<reference evidence="1" key="1">
    <citation type="submission" date="2020-06" db="EMBL/GenBank/DDBJ databases">
        <title>WGS assembly of Ceratodon purpureus strain R40.</title>
        <authorList>
            <person name="Carey S.B."/>
            <person name="Jenkins J."/>
            <person name="Shu S."/>
            <person name="Lovell J.T."/>
            <person name="Sreedasyam A."/>
            <person name="Maumus F."/>
            <person name="Tiley G.P."/>
            <person name="Fernandez-Pozo N."/>
            <person name="Barry K."/>
            <person name="Chen C."/>
            <person name="Wang M."/>
            <person name="Lipzen A."/>
            <person name="Daum C."/>
            <person name="Saski C.A."/>
            <person name="Payton A.C."/>
            <person name="Mcbreen J.C."/>
            <person name="Conrad R.E."/>
            <person name="Kollar L.M."/>
            <person name="Olsson S."/>
            <person name="Huttunen S."/>
            <person name="Landis J.B."/>
            <person name="Wickett N.J."/>
            <person name="Johnson M.G."/>
            <person name="Rensing S.A."/>
            <person name="Grimwood J."/>
            <person name="Schmutz J."/>
            <person name="Mcdaniel S.F."/>
        </authorList>
    </citation>
    <scope>NUCLEOTIDE SEQUENCE</scope>
    <source>
        <strain evidence="1">R40</strain>
    </source>
</reference>
<evidence type="ECO:0000313" key="2">
    <source>
        <dbReference type="Proteomes" id="UP000822688"/>
    </source>
</evidence>